<dbReference type="InterPro" id="IPR041698">
    <property type="entry name" value="Methyltransf_25"/>
</dbReference>
<dbReference type="GO" id="GO:0032259">
    <property type="term" value="P:methylation"/>
    <property type="evidence" value="ECO:0007669"/>
    <property type="project" value="UniProtKB-KW"/>
</dbReference>
<organism evidence="2 3">
    <name type="scientific">Novosphingobium cyanobacteriorum</name>
    <dbReference type="NCBI Taxonomy" id="3024215"/>
    <lineage>
        <taxon>Bacteria</taxon>
        <taxon>Pseudomonadati</taxon>
        <taxon>Pseudomonadota</taxon>
        <taxon>Alphaproteobacteria</taxon>
        <taxon>Sphingomonadales</taxon>
        <taxon>Sphingomonadaceae</taxon>
        <taxon>Novosphingobium</taxon>
    </lineage>
</organism>
<dbReference type="Pfam" id="PF13649">
    <property type="entry name" value="Methyltransf_25"/>
    <property type="match status" value="1"/>
</dbReference>
<dbReference type="Gene3D" id="3.40.50.150">
    <property type="entry name" value="Vaccinia Virus protein VP39"/>
    <property type="match status" value="1"/>
</dbReference>
<dbReference type="Proteomes" id="UP001222770">
    <property type="component" value="Unassembled WGS sequence"/>
</dbReference>
<evidence type="ECO:0000313" key="2">
    <source>
        <dbReference type="EMBL" id="MDF8331640.1"/>
    </source>
</evidence>
<keyword evidence="2" id="KW-0808">Transferase</keyword>
<evidence type="ECO:0000259" key="1">
    <source>
        <dbReference type="Pfam" id="PF13649"/>
    </source>
</evidence>
<dbReference type="InterPro" id="IPR029063">
    <property type="entry name" value="SAM-dependent_MTases_sf"/>
</dbReference>
<feature type="domain" description="Methyltransferase" evidence="1">
    <location>
        <begin position="45"/>
        <end position="135"/>
    </location>
</feature>
<reference evidence="2 3" key="1">
    <citation type="submission" date="2023-03" db="EMBL/GenBank/DDBJ databases">
        <title>Novosphingobium cyanobacteriorum sp. nov., isolated from a eutrophic reservoir during the Microcystis bloom period.</title>
        <authorList>
            <person name="Kang M."/>
            <person name="Le V."/>
            <person name="Ko S.-R."/>
            <person name="Lee S.-A."/>
            <person name="Ahn C.-Y."/>
        </authorList>
    </citation>
    <scope>NUCLEOTIDE SEQUENCE [LARGE SCALE GENOMIC DNA]</scope>
    <source>
        <strain evidence="2 3">HBC54</strain>
    </source>
</reference>
<evidence type="ECO:0000313" key="3">
    <source>
        <dbReference type="Proteomes" id="UP001222770"/>
    </source>
</evidence>
<dbReference type="SUPFAM" id="SSF53335">
    <property type="entry name" value="S-adenosyl-L-methionine-dependent methyltransferases"/>
    <property type="match status" value="1"/>
</dbReference>
<gene>
    <name evidence="2" type="ORF">POM99_00350</name>
</gene>
<dbReference type="GO" id="GO:0008168">
    <property type="term" value="F:methyltransferase activity"/>
    <property type="evidence" value="ECO:0007669"/>
    <property type="project" value="UniProtKB-KW"/>
</dbReference>
<dbReference type="EMBL" id="JAROCY010000001">
    <property type="protein sequence ID" value="MDF8331640.1"/>
    <property type="molecule type" value="Genomic_DNA"/>
</dbReference>
<name>A0ABT6CCI4_9SPHN</name>
<comment type="caution">
    <text evidence="2">The sequence shown here is derived from an EMBL/GenBank/DDBJ whole genome shotgun (WGS) entry which is preliminary data.</text>
</comment>
<protein>
    <submittedName>
        <fullName evidence="2">Class I SAM-dependent methyltransferase</fullName>
    </submittedName>
</protein>
<keyword evidence="3" id="KW-1185">Reference proteome</keyword>
<dbReference type="CDD" id="cd02440">
    <property type="entry name" value="AdoMet_MTases"/>
    <property type="match status" value="1"/>
</dbReference>
<dbReference type="RefSeq" id="WP_277274745.1">
    <property type="nucleotide sequence ID" value="NZ_JAROCY010000001.1"/>
</dbReference>
<sequence>MIALARQVLAVPALIDVYQAGVGANRAKRLFVDQWLRPRAGERLLDIGCGTGAVIPFLPEGVETIGVDISSAYIAASQARHGSKARFLVADASDPSLDLGGAFDAAYAFGVLHHLPDDIAARLVAGAMRRLRPGGRFVTIDPTLIEGQGAVSRFIVKSDRGRHVRTPAEMARIFEGHDAQLDIRTDLLRIHFANVIAVAVKPAHTH</sequence>
<proteinExistence type="predicted"/>
<dbReference type="PANTHER" id="PTHR43464:SF82">
    <property type="entry name" value="METHYLTRANSFERASE DOMAIN-CONTAINING PROTEIN"/>
    <property type="match status" value="1"/>
</dbReference>
<accession>A0ABT6CCI4</accession>
<dbReference type="PANTHER" id="PTHR43464">
    <property type="entry name" value="METHYLTRANSFERASE"/>
    <property type="match status" value="1"/>
</dbReference>
<keyword evidence="2" id="KW-0489">Methyltransferase</keyword>